<accession>A0A380EEP4</accession>
<reference evidence="1 2" key="1">
    <citation type="submission" date="2018-06" db="EMBL/GenBank/DDBJ databases">
        <authorList>
            <consortium name="Pathogen Informatics"/>
            <person name="Doyle S."/>
        </authorList>
    </citation>
    <scope>NUCLEOTIDE SEQUENCE [LARGE SCALE GENOMIC DNA]</scope>
    <source>
        <strain evidence="1 2">NCTC10702</strain>
    </source>
</reference>
<dbReference type="AlphaFoldDB" id="A0A380EEP4"/>
<name>A0A380EEP4_STAAU</name>
<dbReference type="Proteomes" id="UP000254116">
    <property type="component" value="Unassembled WGS sequence"/>
</dbReference>
<protein>
    <submittedName>
        <fullName evidence="1">Uncharacterized protein</fullName>
    </submittedName>
</protein>
<proteinExistence type="predicted"/>
<sequence length="32" mass="3917">MHEQDFRILEGQDITLPELGRGIRKYYRTYDC</sequence>
<evidence type="ECO:0000313" key="1">
    <source>
        <dbReference type="EMBL" id="SUL33096.1"/>
    </source>
</evidence>
<organism evidence="1 2">
    <name type="scientific">Staphylococcus aureus</name>
    <dbReference type="NCBI Taxonomy" id="1280"/>
    <lineage>
        <taxon>Bacteria</taxon>
        <taxon>Bacillati</taxon>
        <taxon>Bacillota</taxon>
        <taxon>Bacilli</taxon>
        <taxon>Bacillales</taxon>
        <taxon>Staphylococcaceae</taxon>
        <taxon>Staphylococcus</taxon>
    </lineage>
</organism>
<evidence type="ECO:0000313" key="2">
    <source>
        <dbReference type="Proteomes" id="UP000254116"/>
    </source>
</evidence>
<gene>
    <name evidence="1" type="ORF">NCTC10702_01149</name>
</gene>
<dbReference type="EMBL" id="UHBY01000003">
    <property type="protein sequence ID" value="SUL33096.1"/>
    <property type="molecule type" value="Genomic_DNA"/>
</dbReference>